<evidence type="ECO:0000256" key="7">
    <source>
        <dbReference type="ARBA" id="ARBA00022840"/>
    </source>
</evidence>
<evidence type="ECO:0000256" key="14">
    <source>
        <dbReference type="ARBA" id="ARBA00025153"/>
    </source>
</evidence>
<dbReference type="PROSITE" id="PS01050">
    <property type="entry name" value="YJEF_C_2"/>
    <property type="match status" value="1"/>
</dbReference>
<dbReference type="GO" id="GO:0052856">
    <property type="term" value="F:NAD(P)HX epimerase activity"/>
    <property type="evidence" value="ECO:0007669"/>
    <property type="project" value="UniProtKB-UniRule"/>
</dbReference>
<evidence type="ECO:0000256" key="18">
    <source>
        <dbReference type="HAMAP-Rule" id="MF_01966"/>
    </source>
</evidence>
<dbReference type="HAMAP" id="MF_01965">
    <property type="entry name" value="NADHX_dehydratase"/>
    <property type="match status" value="1"/>
</dbReference>
<feature type="binding site" evidence="17">
    <location>
        <position position="374"/>
    </location>
    <ligand>
        <name>(6S)-NADPHX</name>
        <dbReference type="ChEBI" id="CHEBI:64076"/>
    </ligand>
</feature>
<comment type="cofactor">
    <cofactor evidence="18 19">
        <name>K(+)</name>
        <dbReference type="ChEBI" id="CHEBI:29103"/>
    </cofactor>
    <text evidence="18 19">Binds 1 potassium ion per subunit.</text>
</comment>
<dbReference type="NCBIfam" id="TIGR00197">
    <property type="entry name" value="yjeF_nterm"/>
    <property type="match status" value="1"/>
</dbReference>
<dbReference type="GO" id="GO:0046872">
    <property type="term" value="F:metal ion binding"/>
    <property type="evidence" value="ECO:0007669"/>
    <property type="project" value="UniProtKB-UniRule"/>
</dbReference>
<dbReference type="Pfam" id="PF03853">
    <property type="entry name" value="YjeF_N"/>
    <property type="match status" value="1"/>
</dbReference>
<dbReference type="Pfam" id="PF01256">
    <property type="entry name" value="Carb_kinase"/>
    <property type="match status" value="1"/>
</dbReference>
<feature type="binding site" evidence="17">
    <location>
        <position position="437"/>
    </location>
    <ligand>
        <name>AMP</name>
        <dbReference type="ChEBI" id="CHEBI:456215"/>
    </ligand>
</feature>
<evidence type="ECO:0000256" key="8">
    <source>
        <dbReference type="ARBA" id="ARBA00022857"/>
    </source>
</evidence>
<comment type="function">
    <text evidence="17">Catalyzes the dehydration of the S-form of NAD(P)HX at the expense of ADP, which is converted to AMP. Together with NAD(P)HX epimerase, which catalyzes the epimerization of the S- and R-forms, the enzyme allows the repair of both epimers of NAD(P)HX, a damaged form of NAD(P)H that is a result of enzymatic or heat-dependent hydration.</text>
</comment>
<dbReference type="GO" id="GO:0005524">
    <property type="term" value="F:ATP binding"/>
    <property type="evidence" value="ECO:0007669"/>
    <property type="project" value="UniProtKB-UniRule"/>
</dbReference>
<feature type="binding site" evidence="18">
    <location>
        <position position="157"/>
    </location>
    <ligand>
        <name>K(+)</name>
        <dbReference type="ChEBI" id="CHEBI:29103"/>
    </ligand>
</feature>
<organism evidence="22 23">
    <name type="scientific">Phreatobacter oligotrophus</name>
    <dbReference type="NCBI Taxonomy" id="1122261"/>
    <lineage>
        <taxon>Bacteria</taxon>
        <taxon>Pseudomonadati</taxon>
        <taxon>Pseudomonadota</taxon>
        <taxon>Alphaproteobacteria</taxon>
        <taxon>Hyphomicrobiales</taxon>
        <taxon>Phreatobacteraceae</taxon>
        <taxon>Phreatobacter</taxon>
    </lineage>
</organism>
<dbReference type="PROSITE" id="PS51385">
    <property type="entry name" value="YJEF_N"/>
    <property type="match status" value="1"/>
</dbReference>
<evidence type="ECO:0000256" key="11">
    <source>
        <dbReference type="ARBA" id="ARBA00023235"/>
    </source>
</evidence>
<feature type="domain" description="YjeF N-terminal" evidence="21">
    <location>
        <begin position="13"/>
        <end position="211"/>
    </location>
</feature>
<evidence type="ECO:0000256" key="13">
    <source>
        <dbReference type="ARBA" id="ARBA00023268"/>
    </source>
</evidence>
<dbReference type="Gene3D" id="3.40.50.10260">
    <property type="entry name" value="YjeF N-terminal domain"/>
    <property type="match status" value="1"/>
</dbReference>
<dbReference type="HAMAP" id="MF_01966">
    <property type="entry name" value="NADHX_epimerase"/>
    <property type="match status" value="1"/>
</dbReference>
<comment type="similarity">
    <text evidence="17">Belongs to the NnrD/CARKD family.</text>
</comment>
<feature type="binding site" evidence="18">
    <location>
        <position position="154"/>
    </location>
    <ligand>
        <name>(6S)-NADPHX</name>
        <dbReference type="ChEBI" id="CHEBI:64076"/>
    </ligand>
</feature>
<evidence type="ECO:0000256" key="19">
    <source>
        <dbReference type="PIRNR" id="PIRNR017184"/>
    </source>
</evidence>
<keyword evidence="10 17" id="KW-0520">NAD</keyword>
<keyword evidence="13" id="KW-0511">Multifunctional enzyme</keyword>
<keyword evidence="23" id="KW-1185">Reference proteome</keyword>
<protein>
    <recommendedName>
        <fullName evidence="19">Bifunctional NAD(P)H-hydrate repair enzyme</fullName>
    </recommendedName>
    <alternativeName>
        <fullName evidence="19">Nicotinamide nucleotide repair protein</fullName>
    </alternativeName>
    <domain>
        <recommendedName>
            <fullName evidence="19">ADP-dependent (S)-NAD(P)H-hydrate dehydratase</fullName>
            <ecNumber evidence="19">4.2.1.136</ecNumber>
        </recommendedName>
        <alternativeName>
            <fullName evidence="19">ADP-dependent NAD(P)HX dehydratase</fullName>
        </alternativeName>
    </domain>
    <domain>
        <recommendedName>
            <fullName evidence="19">NAD(P)H-hydrate epimerase</fullName>
            <ecNumber evidence="19">5.1.99.6</ecNumber>
        </recommendedName>
    </domain>
</protein>
<evidence type="ECO:0000256" key="1">
    <source>
        <dbReference type="ARBA" id="ARBA00000013"/>
    </source>
</evidence>
<dbReference type="GO" id="GO:0052855">
    <property type="term" value="F:ADP-dependent NAD(P)H-hydrate dehydratase activity"/>
    <property type="evidence" value="ECO:0007669"/>
    <property type="project" value="UniProtKB-UniRule"/>
</dbReference>
<dbReference type="SUPFAM" id="SSF64153">
    <property type="entry name" value="YjeF N-terminal domain-like"/>
    <property type="match status" value="1"/>
</dbReference>
<comment type="catalytic activity">
    <reaction evidence="1 18 19">
        <text>(6R)-NADHX = (6S)-NADHX</text>
        <dbReference type="Rhea" id="RHEA:32215"/>
        <dbReference type="ChEBI" id="CHEBI:64074"/>
        <dbReference type="ChEBI" id="CHEBI:64075"/>
        <dbReference type="EC" id="5.1.99.6"/>
    </reaction>
</comment>
<dbReference type="GO" id="GO:0016301">
    <property type="term" value="F:kinase activity"/>
    <property type="evidence" value="ECO:0007669"/>
    <property type="project" value="UniProtKB-KW"/>
</dbReference>
<comment type="catalytic activity">
    <reaction evidence="16 17 19">
        <text>(6S)-NADPHX + ADP = AMP + phosphate + NADPH + H(+)</text>
        <dbReference type="Rhea" id="RHEA:32235"/>
        <dbReference type="ChEBI" id="CHEBI:15378"/>
        <dbReference type="ChEBI" id="CHEBI:43474"/>
        <dbReference type="ChEBI" id="CHEBI:57783"/>
        <dbReference type="ChEBI" id="CHEBI:64076"/>
        <dbReference type="ChEBI" id="CHEBI:456215"/>
        <dbReference type="ChEBI" id="CHEBI:456216"/>
        <dbReference type="EC" id="4.2.1.136"/>
    </reaction>
</comment>
<sequence>MRHHAALLSPAAMAEADRLTIAGGTAGRVLMQRAGIAIADAVARTTPLGAAVVVLCGPGNNGGDGYVAARVLRDRGFRITVAADSPPDPRAADAVEAAEAWGRAPVPLARWDHGRVAVVIDALYGAGLSRPIDRLTAEVIAAVNAHPCRVIAADIPSGVDGATGAVRGAAIRADETVTFFRRKPGHLLMPGRTLCGTLRVADIGIDAAVLDRIRPTDFANEPALWGDAFPMPQLDGHKYHRGHAVVVSGGMTRTGAARLAARGALRAGAGLVTLASPPEALAVNAAHLTAIMLERMEGPAGLASILADRRRNAVCLGPALGTGEATRALVAEALACGAATVIDADGLTAFAEAPDALFAGIRAWPERPVVLTPHAGEFGRLFGAVEEGVRLAAARSAAQRSGAIVILKGPDTIVATPDGLASIAANAPPWLATAGSGDVLAGMVTGLLAQGMPAFEAASAAVWLHGDAGNQAGMGLIAEDLPEALPRVLPPLVAALSAPPDDEE</sequence>
<comment type="similarity">
    <text evidence="4 19">In the C-terminal section; belongs to the NnrD/CARKD family.</text>
</comment>
<feature type="domain" description="YjeF C-terminal" evidence="20">
    <location>
        <begin position="221"/>
        <end position="492"/>
    </location>
</feature>
<comment type="function">
    <text evidence="14 19">Bifunctional enzyme that catalyzes the epimerization of the S- and R-forms of NAD(P)HX and the dehydration of the S-form of NAD(P)HX at the expense of ADP, which is converted to AMP. This allows the repair of both epimers of NAD(P)HX, a damaged form of NAD(P)H that is a result of enzymatic or heat-dependent hydration.</text>
</comment>
<dbReference type="EC" id="4.2.1.136" evidence="19"/>
<dbReference type="GO" id="GO:0046496">
    <property type="term" value="P:nicotinamide nucleotide metabolic process"/>
    <property type="evidence" value="ECO:0007669"/>
    <property type="project" value="UniProtKB-UniRule"/>
</dbReference>
<keyword evidence="22" id="KW-0808">Transferase</keyword>
<dbReference type="SUPFAM" id="SSF53613">
    <property type="entry name" value="Ribokinase-like"/>
    <property type="match status" value="1"/>
</dbReference>
<comment type="catalytic activity">
    <reaction evidence="2 18 19">
        <text>(6R)-NADPHX = (6S)-NADPHX</text>
        <dbReference type="Rhea" id="RHEA:32227"/>
        <dbReference type="ChEBI" id="CHEBI:64076"/>
        <dbReference type="ChEBI" id="CHEBI:64077"/>
        <dbReference type="EC" id="5.1.99.6"/>
    </reaction>
</comment>
<dbReference type="EC" id="5.1.99.6" evidence="19"/>
<feature type="binding site" evidence="18">
    <location>
        <position position="121"/>
    </location>
    <ligand>
        <name>K(+)</name>
        <dbReference type="ChEBI" id="CHEBI:29103"/>
    </ligand>
</feature>
<comment type="caution">
    <text evidence="17">Lacks conserved residue(s) required for the propagation of feature annotation.</text>
</comment>
<evidence type="ECO:0000259" key="21">
    <source>
        <dbReference type="PROSITE" id="PS51385"/>
    </source>
</evidence>
<dbReference type="InterPro" id="IPR036652">
    <property type="entry name" value="YjeF_N_dom_sf"/>
</dbReference>
<accession>A0A2T4Z675</accession>
<dbReference type="PROSITE" id="PS51383">
    <property type="entry name" value="YJEF_C_3"/>
    <property type="match status" value="1"/>
</dbReference>
<keyword evidence="8 17" id="KW-0521">NADP</keyword>
<dbReference type="InterPro" id="IPR000631">
    <property type="entry name" value="CARKD"/>
</dbReference>
<dbReference type="NCBIfam" id="TIGR00196">
    <property type="entry name" value="yjeF_cterm"/>
    <property type="match status" value="1"/>
</dbReference>
<feature type="binding site" evidence="17">
    <location>
        <begin position="408"/>
        <end position="412"/>
    </location>
    <ligand>
        <name>AMP</name>
        <dbReference type="ChEBI" id="CHEBI:456215"/>
    </ligand>
</feature>
<feature type="binding site" evidence="17">
    <location>
        <position position="438"/>
    </location>
    <ligand>
        <name>(6S)-NADPHX</name>
        <dbReference type="ChEBI" id="CHEBI:64076"/>
    </ligand>
</feature>
<dbReference type="InterPro" id="IPR030677">
    <property type="entry name" value="Nnr"/>
</dbReference>
<evidence type="ECO:0000313" key="23">
    <source>
        <dbReference type="Proteomes" id="UP000241808"/>
    </source>
</evidence>
<evidence type="ECO:0000256" key="12">
    <source>
        <dbReference type="ARBA" id="ARBA00023239"/>
    </source>
</evidence>
<evidence type="ECO:0000256" key="6">
    <source>
        <dbReference type="ARBA" id="ARBA00022741"/>
    </source>
</evidence>
<name>A0A2T4Z675_9HYPH</name>
<feature type="binding site" evidence="18">
    <location>
        <position position="61"/>
    </location>
    <ligand>
        <name>K(+)</name>
        <dbReference type="ChEBI" id="CHEBI:29103"/>
    </ligand>
</feature>
<dbReference type="RefSeq" id="WP_245902004.1">
    <property type="nucleotide sequence ID" value="NZ_PZZL01000004.1"/>
</dbReference>
<feature type="binding site" evidence="18">
    <location>
        <begin position="125"/>
        <end position="131"/>
    </location>
    <ligand>
        <name>(6S)-NADPHX</name>
        <dbReference type="ChEBI" id="CHEBI:64076"/>
    </ligand>
</feature>
<keyword evidence="11 18" id="KW-0413">Isomerase</keyword>
<proteinExistence type="inferred from homology"/>
<comment type="caution">
    <text evidence="22">The sequence shown here is derived from an EMBL/GenBank/DDBJ whole genome shotgun (WGS) entry which is preliminary data.</text>
</comment>
<comment type="subunit">
    <text evidence="17">Homotetramer.</text>
</comment>
<evidence type="ECO:0000256" key="2">
    <source>
        <dbReference type="ARBA" id="ARBA00000909"/>
    </source>
</evidence>
<dbReference type="GO" id="GO:0110051">
    <property type="term" value="P:metabolite repair"/>
    <property type="evidence" value="ECO:0007669"/>
    <property type="project" value="TreeGrafter"/>
</dbReference>
<dbReference type="InterPro" id="IPR004443">
    <property type="entry name" value="YjeF_N_dom"/>
</dbReference>
<comment type="catalytic activity">
    <reaction evidence="15 17 19">
        <text>(6S)-NADHX + ADP = AMP + phosphate + NADH + H(+)</text>
        <dbReference type="Rhea" id="RHEA:32223"/>
        <dbReference type="ChEBI" id="CHEBI:15378"/>
        <dbReference type="ChEBI" id="CHEBI:43474"/>
        <dbReference type="ChEBI" id="CHEBI:57945"/>
        <dbReference type="ChEBI" id="CHEBI:64074"/>
        <dbReference type="ChEBI" id="CHEBI:456215"/>
        <dbReference type="ChEBI" id="CHEBI:456216"/>
        <dbReference type="EC" id="4.2.1.136"/>
    </reaction>
</comment>
<evidence type="ECO:0000256" key="9">
    <source>
        <dbReference type="ARBA" id="ARBA00022958"/>
    </source>
</evidence>
<evidence type="ECO:0000256" key="5">
    <source>
        <dbReference type="ARBA" id="ARBA00022723"/>
    </source>
</evidence>
<comment type="similarity">
    <text evidence="18">Belongs to the NnrE/AIBP family.</text>
</comment>
<evidence type="ECO:0000256" key="15">
    <source>
        <dbReference type="ARBA" id="ARBA00048238"/>
    </source>
</evidence>
<keyword evidence="12 17" id="KW-0456">Lyase</keyword>
<keyword evidence="5 18" id="KW-0479">Metal-binding</keyword>
<keyword evidence="9 18" id="KW-0630">Potassium</keyword>
<dbReference type="PIRSF" id="PIRSF017184">
    <property type="entry name" value="Nnr"/>
    <property type="match status" value="1"/>
</dbReference>
<evidence type="ECO:0000256" key="16">
    <source>
        <dbReference type="ARBA" id="ARBA00049209"/>
    </source>
</evidence>
<evidence type="ECO:0000256" key="3">
    <source>
        <dbReference type="ARBA" id="ARBA00006001"/>
    </source>
</evidence>
<comment type="similarity">
    <text evidence="3 19">In the N-terminal section; belongs to the NnrE/AIBP family.</text>
</comment>
<dbReference type="CDD" id="cd01171">
    <property type="entry name" value="YXKO-related"/>
    <property type="match status" value="1"/>
</dbReference>
<evidence type="ECO:0000259" key="20">
    <source>
        <dbReference type="PROSITE" id="PS51383"/>
    </source>
</evidence>
<comment type="function">
    <text evidence="18">Catalyzes the epimerization of the S- and R-forms of NAD(P)HX, a damaged form of NAD(P)H that is a result of enzymatic or heat-dependent hydration. This is a prerequisite for the S-specific NAD(P)H-hydrate dehydratase to allow the repair of both epimers of NAD(P)HX.</text>
</comment>
<keyword evidence="22" id="KW-0418">Kinase</keyword>
<evidence type="ECO:0000256" key="17">
    <source>
        <dbReference type="HAMAP-Rule" id="MF_01965"/>
    </source>
</evidence>
<dbReference type="PANTHER" id="PTHR12592">
    <property type="entry name" value="ATP-DEPENDENT (S)-NAD(P)H-HYDRATE DEHYDRATASE FAMILY MEMBER"/>
    <property type="match status" value="1"/>
</dbReference>
<feature type="binding site" evidence="18">
    <location>
        <begin position="60"/>
        <end position="64"/>
    </location>
    <ligand>
        <name>(6S)-NADPHX</name>
        <dbReference type="ChEBI" id="CHEBI:64076"/>
    </ligand>
</feature>
<evidence type="ECO:0000256" key="10">
    <source>
        <dbReference type="ARBA" id="ARBA00023027"/>
    </source>
</evidence>
<evidence type="ECO:0000313" key="22">
    <source>
        <dbReference type="EMBL" id="PTM57388.1"/>
    </source>
</evidence>
<keyword evidence="7 17" id="KW-0067">ATP-binding</keyword>
<dbReference type="AlphaFoldDB" id="A0A2T4Z675"/>
<evidence type="ECO:0000256" key="4">
    <source>
        <dbReference type="ARBA" id="ARBA00009524"/>
    </source>
</evidence>
<dbReference type="Gene3D" id="3.40.1190.20">
    <property type="match status" value="1"/>
</dbReference>
<dbReference type="PANTHER" id="PTHR12592:SF0">
    <property type="entry name" value="ATP-DEPENDENT (S)-NAD(P)H-HYDRATE DEHYDRATASE"/>
    <property type="match status" value="1"/>
</dbReference>
<comment type="cofactor">
    <cofactor evidence="17">
        <name>Mg(2+)</name>
        <dbReference type="ChEBI" id="CHEBI:18420"/>
    </cofactor>
</comment>
<dbReference type="EMBL" id="PZZL01000004">
    <property type="protein sequence ID" value="PTM57388.1"/>
    <property type="molecule type" value="Genomic_DNA"/>
</dbReference>
<feature type="binding site" evidence="17">
    <location>
        <position position="256"/>
    </location>
    <ligand>
        <name>(6S)-NADPHX</name>
        <dbReference type="ChEBI" id="CHEBI:64076"/>
    </ligand>
</feature>
<dbReference type="InterPro" id="IPR017953">
    <property type="entry name" value="Carbohydrate_kinase_pred_CS"/>
</dbReference>
<reference evidence="22 23" key="1">
    <citation type="submission" date="2018-04" db="EMBL/GenBank/DDBJ databases">
        <title>Genomic Encyclopedia of Archaeal and Bacterial Type Strains, Phase II (KMG-II): from individual species to whole genera.</title>
        <authorList>
            <person name="Goeker M."/>
        </authorList>
    </citation>
    <scope>NUCLEOTIDE SEQUENCE [LARGE SCALE GENOMIC DNA]</scope>
    <source>
        <strain evidence="22 23">DSM 25521</strain>
    </source>
</reference>
<dbReference type="Proteomes" id="UP000241808">
    <property type="component" value="Unassembled WGS sequence"/>
</dbReference>
<keyword evidence="6 17" id="KW-0547">Nucleotide-binding</keyword>
<dbReference type="InterPro" id="IPR029056">
    <property type="entry name" value="Ribokinase-like"/>
</dbReference>
<gene>
    <name evidence="17" type="primary">nnrD</name>
    <name evidence="18" type="synonym">nnrE</name>
    <name evidence="22" type="ORF">C8P69_104442</name>
</gene>